<gene>
    <name evidence="1" type="ORF">L227DRAFT_196781</name>
</gene>
<dbReference type="EMBL" id="ML122277">
    <property type="protein sequence ID" value="RPD58111.1"/>
    <property type="molecule type" value="Genomic_DNA"/>
</dbReference>
<sequence>MAIQPPQCPPGSAALFAVLECCQRLTAFGVRLRVLRPCVSLRLHASRGRPGCLKLQTRLWNSRYSSVLDLSRREESAGSRVRSSRGPTRHCAVYGLLPWDLSLPLYQPFN</sequence>
<evidence type="ECO:0000313" key="1">
    <source>
        <dbReference type="EMBL" id="RPD58111.1"/>
    </source>
</evidence>
<dbReference type="AlphaFoldDB" id="A0A5C2S3Q1"/>
<evidence type="ECO:0000313" key="2">
    <source>
        <dbReference type="Proteomes" id="UP000313359"/>
    </source>
</evidence>
<accession>A0A5C2S3Q1</accession>
<name>A0A5C2S3Q1_9APHY</name>
<organism evidence="1 2">
    <name type="scientific">Lentinus tigrinus ALCF2SS1-6</name>
    <dbReference type="NCBI Taxonomy" id="1328759"/>
    <lineage>
        <taxon>Eukaryota</taxon>
        <taxon>Fungi</taxon>
        <taxon>Dikarya</taxon>
        <taxon>Basidiomycota</taxon>
        <taxon>Agaricomycotina</taxon>
        <taxon>Agaricomycetes</taxon>
        <taxon>Polyporales</taxon>
        <taxon>Polyporaceae</taxon>
        <taxon>Lentinus</taxon>
    </lineage>
</organism>
<reference evidence="1" key="1">
    <citation type="journal article" date="2018" name="Genome Biol. Evol.">
        <title>Genomics and development of Lentinus tigrinus, a white-rot wood-decaying mushroom with dimorphic fruiting bodies.</title>
        <authorList>
            <person name="Wu B."/>
            <person name="Xu Z."/>
            <person name="Knudson A."/>
            <person name="Carlson A."/>
            <person name="Chen N."/>
            <person name="Kovaka S."/>
            <person name="LaButti K."/>
            <person name="Lipzen A."/>
            <person name="Pennachio C."/>
            <person name="Riley R."/>
            <person name="Schakwitz W."/>
            <person name="Umezawa K."/>
            <person name="Ohm R.A."/>
            <person name="Grigoriev I.V."/>
            <person name="Nagy L.G."/>
            <person name="Gibbons J."/>
            <person name="Hibbett D."/>
        </authorList>
    </citation>
    <scope>NUCLEOTIDE SEQUENCE [LARGE SCALE GENOMIC DNA]</scope>
    <source>
        <strain evidence="1">ALCF2SS1-6</strain>
    </source>
</reference>
<dbReference type="Proteomes" id="UP000313359">
    <property type="component" value="Unassembled WGS sequence"/>
</dbReference>
<keyword evidence="2" id="KW-1185">Reference proteome</keyword>
<proteinExistence type="predicted"/>
<protein>
    <submittedName>
        <fullName evidence="1">Uncharacterized protein</fullName>
    </submittedName>
</protein>